<reference evidence="3" key="1">
    <citation type="submission" date="2012-12" db="EMBL/GenBank/DDBJ databases">
        <authorList>
            <person name="Hellsten U."/>
            <person name="Grimwood J."/>
            <person name="Chapman J.A."/>
            <person name="Shapiro H."/>
            <person name="Aerts A."/>
            <person name="Otillar R.P."/>
            <person name="Terry A.Y."/>
            <person name="Boore J.L."/>
            <person name="Simakov O."/>
            <person name="Marletaz F."/>
            <person name="Cho S.-J."/>
            <person name="Edsinger-Gonzales E."/>
            <person name="Havlak P."/>
            <person name="Kuo D.-H."/>
            <person name="Larsson T."/>
            <person name="Lv J."/>
            <person name="Arendt D."/>
            <person name="Savage R."/>
            <person name="Osoegawa K."/>
            <person name="de Jong P."/>
            <person name="Lindberg D.R."/>
            <person name="Seaver E.C."/>
            <person name="Weisblat D.A."/>
            <person name="Putnam N.H."/>
            <person name="Grigoriev I.V."/>
            <person name="Rokhsar D.S."/>
        </authorList>
    </citation>
    <scope>NUCLEOTIDE SEQUENCE</scope>
</reference>
<accession>T1FJT8</accession>
<evidence type="ECO:0000313" key="2">
    <source>
        <dbReference type="EnsemblMetazoa" id="HelroP183545"/>
    </source>
</evidence>
<proteinExistence type="predicted"/>
<dbReference type="EnsemblMetazoa" id="HelroT183545">
    <property type="protein sequence ID" value="HelroP183545"/>
    <property type="gene ID" value="HelroG183545"/>
</dbReference>
<dbReference type="OMA" id="MESCRNW"/>
<evidence type="ECO:0000313" key="3">
    <source>
        <dbReference type="Proteomes" id="UP000015101"/>
    </source>
</evidence>
<dbReference type="EMBL" id="KB095859">
    <property type="protein sequence ID" value="ESO10515.1"/>
    <property type="molecule type" value="Genomic_DNA"/>
</dbReference>
<dbReference type="OrthoDB" id="5590282at2759"/>
<dbReference type="STRING" id="6412.T1FJT8"/>
<dbReference type="AlphaFoldDB" id="T1FJT8"/>
<dbReference type="HOGENOM" id="CLU_1898485_0_0_1"/>
<dbReference type="RefSeq" id="XP_009011393.1">
    <property type="nucleotide sequence ID" value="XM_009013145.1"/>
</dbReference>
<keyword evidence="3" id="KW-1185">Reference proteome</keyword>
<dbReference type="SUPFAM" id="SSF47954">
    <property type="entry name" value="Cyclin-like"/>
    <property type="match status" value="1"/>
</dbReference>
<reference evidence="2" key="3">
    <citation type="submission" date="2015-06" db="UniProtKB">
        <authorList>
            <consortium name="EnsemblMetazoa"/>
        </authorList>
    </citation>
    <scope>IDENTIFICATION</scope>
</reference>
<protein>
    <submittedName>
        <fullName evidence="1 2">Uncharacterized protein</fullName>
    </submittedName>
</protein>
<sequence>MGVFLQIEAYKAEEDFFVPQYNQNVFVRASQLLDLCLMSTESLQFGYHLLAATTISFYVKSIITVTQITALSSEEMESCRNWMVPFLDVLEMGRNASLVCSSFSDIPEELAHNIQTHSVNLVLLTTGSQCNMKI</sequence>
<dbReference type="KEGG" id="hro:HELRODRAFT_183545"/>
<dbReference type="Proteomes" id="UP000015101">
    <property type="component" value="Unassembled WGS sequence"/>
</dbReference>
<gene>
    <name evidence="2" type="primary">20209087</name>
    <name evidence="1" type="ORF">HELRODRAFT_183545</name>
</gene>
<dbReference type="Gene3D" id="1.10.472.10">
    <property type="entry name" value="Cyclin-like"/>
    <property type="match status" value="1"/>
</dbReference>
<dbReference type="eggNOG" id="KOG0655">
    <property type="taxonomic scope" value="Eukaryota"/>
</dbReference>
<dbReference type="CTD" id="20209087"/>
<name>T1FJT8_HELRO</name>
<evidence type="ECO:0000313" key="1">
    <source>
        <dbReference type="EMBL" id="ESO10515.1"/>
    </source>
</evidence>
<dbReference type="InterPro" id="IPR036915">
    <property type="entry name" value="Cyclin-like_sf"/>
</dbReference>
<dbReference type="EMBL" id="AMQM01008838">
    <property type="status" value="NOT_ANNOTATED_CDS"/>
    <property type="molecule type" value="Genomic_DNA"/>
</dbReference>
<dbReference type="GeneID" id="20209087"/>
<reference evidence="1 3" key="2">
    <citation type="journal article" date="2013" name="Nature">
        <title>Insights into bilaterian evolution from three spiralian genomes.</title>
        <authorList>
            <person name="Simakov O."/>
            <person name="Marletaz F."/>
            <person name="Cho S.J."/>
            <person name="Edsinger-Gonzales E."/>
            <person name="Havlak P."/>
            <person name="Hellsten U."/>
            <person name="Kuo D.H."/>
            <person name="Larsson T."/>
            <person name="Lv J."/>
            <person name="Arendt D."/>
            <person name="Savage R."/>
            <person name="Osoegawa K."/>
            <person name="de Jong P."/>
            <person name="Grimwood J."/>
            <person name="Chapman J.A."/>
            <person name="Shapiro H."/>
            <person name="Aerts A."/>
            <person name="Otillar R.P."/>
            <person name="Terry A.Y."/>
            <person name="Boore J.L."/>
            <person name="Grigoriev I.V."/>
            <person name="Lindberg D.R."/>
            <person name="Seaver E.C."/>
            <person name="Weisblat D.A."/>
            <person name="Putnam N.H."/>
            <person name="Rokhsar D.S."/>
        </authorList>
    </citation>
    <scope>NUCLEOTIDE SEQUENCE</scope>
</reference>
<organism evidence="2 3">
    <name type="scientific">Helobdella robusta</name>
    <name type="common">Californian leech</name>
    <dbReference type="NCBI Taxonomy" id="6412"/>
    <lineage>
        <taxon>Eukaryota</taxon>
        <taxon>Metazoa</taxon>
        <taxon>Spiralia</taxon>
        <taxon>Lophotrochozoa</taxon>
        <taxon>Annelida</taxon>
        <taxon>Clitellata</taxon>
        <taxon>Hirudinea</taxon>
        <taxon>Rhynchobdellida</taxon>
        <taxon>Glossiphoniidae</taxon>
        <taxon>Helobdella</taxon>
    </lineage>
</organism>
<dbReference type="InParanoid" id="T1FJT8"/>